<dbReference type="Proteomes" id="UP000051888">
    <property type="component" value="Unassembled WGS sequence"/>
</dbReference>
<protein>
    <submittedName>
        <fullName evidence="4">Amino acid dehydrogenase</fullName>
    </submittedName>
</protein>
<dbReference type="PATRIC" id="fig|157838.3.peg.4109"/>
<dbReference type="InterPro" id="IPR036465">
    <property type="entry name" value="vWFA_dom_sf"/>
</dbReference>
<gene>
    <name evidence="4" type="ORF">AN964_18495</name>
</gene>
<evidence type="ECO:0000259" key="3">
    <source>
        <dbReference type="PROSITE" id="PS50234"/>
    </source>
</evidence>
<feature type="region of interest" description="Disordered" evidence="2">
    <location>
        <begin position="16"/>
        <end position="52"/>
    </location>
</feature>
<reference evidence="4 5" key="1">
    <citation type="submission" date="2015-09" db="EMBL/GenBank/DDBJ databases">
        <title>Genome sequencing project for genomic taxonomy and phylogenomics of Bacillus-like bacteria.</title>
        <authorList>
            <person name="Liu B."/>
            <person name="Wang J."/>
            <person name="Zhu Y."/>
            <person name="Liu G."/>
            <person name="Chen Q."/>
            <person name="Chen Z."/>
            <person name="Lan J."/>
            <person name="Che J."/>
            <person name="Ge C."/>
            <person name="Shi H."/>
            <person name="Pan Z."/>
            <person name="Liu X."/>
        </authorList>
    </citation>
    <scope>NUCLEOTIDE SEQUENCE [LARGE SCALE GENOMIC DNA]</scope>
    <source>
        <strain evidence="4 5">LMG 18435</strain>
    </source>
</reference>
<evidence type="ECO:0000256" key="2">
    <source>
        <dbReference type="SAM" id="MobiDB-lite"/>
    </source>
</evidence>
<sequence length="451" mass="51400">MIFLLLCSCSSNNKNEGVVKENNTANKQVKHNDHKASSQNNNNNNNDDFNLDPLPTTYEELAKLPMGKHDDIDILGSEADKEILRIFGSLPHISDNPSKKELDLYYSDLLKNLQQNYEGPENIIRRLKFSLLGSPLSDNDRYQFKEHLNVEFIIDASGSMAQLIDGKSKMQAAKESIIKFVSKLPKDAKVGIRIYGHKGSGSDSDKILSCKSSEIVYSISNYDEGKFKSALNKFSPKGWTPIGLALAEAKKDLSIYDGKNNTNIVYLVSDGVDTCNDDPINKAKELYSSNISPIINVIGFDVDNEGQNQLKEIADATKGIYENVNDEGELQSELDKINDLANQWKTWKENGMKQLEINKINNNLDIFSYIAREESKAVKERTKIEHILYVLYQAKMFDKDSFDYLDKKDSEYHKWIQEEINKFNQELKALNENNYQEAIKQLEEKYNENTQ</sequence>
<evidence type="ECO:0000313" key="5">
    <source>
        <dbReference type="Proteomes" id="UP000051888"/>
    </source>
</evidence>
<dbReference type="InterPro" id="IPR002035">
    <property type="entry name" value="VWF_A"/>
</dbReference>
<feature type="domain" description="VWFA" evidence="3">
    <location>
        <begin position="149"/>
        <end position="337"/>
    </location>
</feature>
<name>A0A0Q3TBR8_9BACI</name>
<proteinExistence type="predicted"/>
<feature type="coiled-coil region" evidence="1">
    <location>
        <begin position="413"/>
        <end position="448"/>
    </location>
</feature>
<dbReference type="AlphaFoldDB" id="A0A0Q3TBR8"/>
<dbReference type="SMART" id="SM00327">
    <property type="entry name" value="VWA"/>
    <property type="match status" value="1"/>
</dbReference>
<dbReference type="Gene3D" id="3.40.50.410">
    <property type="entry name" value="von Willebrand factor, type A domain"/>
    <property type="match status" value="1"/>
</dbReference>
<dbReference type="Pfam" id="PF00092">
    <property type="entry name" value="VWA"/>
    <property type="match status" value="1"/>
</dbReference>
<evidence type="ECO:0000256" key="1">
    <source>
        <dbReference type="SAM" id="Coils"/>
    </source>
</evidence>
<dbReference type="SUPFAM" id="SSF53300">
    <property type="entry name" value="vWA-like"/>
    <property type="match status" value="1"/>
</dbReference>
<organism evidence="4 5">
    <name type="scientific">Heyndrickxia shackletonii</name>
    <dbReference type="NCBI Taxonomy" id="157838"/>
    <lineage>
        <taxon>Bacteria</taxon>
        <taxon>Bacillati</taxon>
        <taxon>Bacillota</taxon>
        <taxon>Bacilli</taxon>
        <taxon>Bacillales</taxon>
        <taxon>Bacillaceae</taxon>
        <taxon>Heyndrickxia</taxon>
    </lineage>
</organism>
<dbReference type="EMBL" id="LJJC01000006">
    <property type="protein sequence ID" value="KQL51558.1"/>
    <property type="molecule type" value="Genomic_DNA"/>
</dbReference>
<keyword evidence="1" id="KW-0175">Coiled coil</keyword>
<comment type="caution">
    <text evidence="4">The sequence shown here is derived from an EMBL/GenBank/DDBJ whole genome shotgun (WGS) entry which is preliminary data.</text>
</comment>
<dbReference type="PROSITE" id="PS50234">
    <property type="entry name" value="VWFA"/>
    <property type="match status" value="1"/>
</dbReference>
<dbReference type="STRING" id="157838.AN964_18495"/>
<evidence type="ECO:0000313" key="4">
    <source>
        <dbReference type="EMBL" id="KQL51558.1"/>
    </source>
</evidence>
<accession>A0A0Q3TBR8</accession>
<keyword evidence="5" id="KW-1185">Reference proteome</keyword>